<evidence type="ECO:0000256" key="1">
    <source>
        <dbReference type="SAM" id="MobiDB-lite"/>
    </source>
</evidence>
<dbReference type="Proteomes" id="UP001189429">
    <property type="component" value="Unassembled WGS sequence"/>
</dbReference>
<feature type="compositionally biased region" description="Basic and acidic residues" evidence="1">
    <location>
        <begin position="157"/>
        <end position="166"/>
    </location>
</feature>
<feature type="region of interest" description="Disordered" evidence="1">
    <location>
        <begin position="145"/>
        <end position="185"/>
    </location>
</feature>
<feature type="region of interest" description="Disordered" evidence="1">
    <location>
        <begin position="62"/>
        <end position="123"/>
    </location>
</feature>
<feature type="compositionally biased region" description="Basic and acidic residues" evidence="1">
    <location>
        <begin position="70"/>
        <end position="83"/>
    </location>
</feature>
<gene>
    <name evidence="2" type="ORF">PCOR1329_LOCUS33699</name>
</gene>
<proteinExistence type="predicted"/>
<feature type="region of interest" description="Disordered" evidence="1">
    <location>
        <begin position="1"/>
        <end position="30"/>
    </location>
</feature>
<reference evidence="2" key="1">
    <citation type="submission" date="2023-10" db="EMBL/GenBank/DDBJ databases">
        <authorList>
            <person name="Chen Y."/>
            <person name="Shah S."/>
            <person name="Dougan E. K."/>
            <person name="Thang M."/>
            <person name="Chan C."/>
        </authorList>
    </citation>
    <scope>NUCLEOTIDE SEQUENCE [LARGE SCALE GENOMIC DNA]</scope>
</reference>
<name>A0ABN9SY44_9DINO</name>
<comment type="caution">
    <text evidence="2">The sequence shown here is derived from an EMBL/GenBank/DDBJ whole genome shotgun (WGS) entry which is preliminary data.</text>
</comment>
<evidence type="ECO:0000313" key="2">
    <source>
        <dbReference type="EMBL" id="CAK0837523.1"/>
    </source>
</evidence>
<accession>A0ABN9SY44</accession>
<protein>
    <submittedName>
        <fullName evidence="2">Uncharacterized protein</fullName>
    </submittedName>
</protein>
<organism evidence="2 3">
    <name type="scientific">Prorocentrum cordatum</name>
    <dbReference type="NCBI Taxonomy" id="2364126"/>
    <lineage>
        <taxon>Eukaryota</taxon>
        <taxon>Sar</taxon>
        <taxon>Alveolata</taxon>
        <taxon>Dinophyceae</taxon>
        <taxon>Prorocentrales</taxon>
        <taxon>Prorocentraceae</taxon>
        <taxon>Prorocentrum</taxon>
    </lineage>
</organism>
<dbReference type="EMBL" id="CAUYUJ010014160">
    <property type="protein sequence ID" value="CAK0837523.1"/>
    <property type="molecule type" value="Genomic_DNA"/>
</dbReference>
<evidence type="ECO:0000313" key="3">
    <source>
        <dbReference type="Proteomes" id="UP001189429"/>
    </source>
</evidence>
<sequence length="185" mass="20158">MPGRAAGVWRRKGGWAGGRREKDSDQPLGASYPRAPALWWCSYHRRSWCFLDLSAQAAQAAQEDLEEENREGREQGGSRDQRRGKVNTQGRVEASLSGTWRRRARRNSGTGAAAPTPHPRLKRWRDRAAATRCRAGLWHGAAASTGRGVEVCSPPLGRDDPQEAGRARGGVRASEGFGGIPADFG</sequence>
<keyword evidence="3" id="KW-1185">Reference proteome</keyword>